<proteinExistence type="predicted"/>
<dbReference type="Proteomes" id="UP000182712">
    <property type="component" value="Unassembled WGS sequence"/>
</dbReference>
<evidence type="ECO:0000313" key="1">
    <source>
        <dbReference type="EMBL" id="CDO18200.1"/>
    </source>
</evidence>
<dbReference type="SUPFAM" id="SSF158622">
    <property type="entry name" value="YheA/YmcA-like"/>
    <property type="match status" value="1"/>
</dbReference>
<dbReference type="RefSeq" id="WP_009854762.1">
    <property type="nucleotide sequence ID" value="NZ_CP054015.1"/>
</dbReference>
<dbReference type="PANTHER" id="PTHR38448">
    <property type="entry name" value="REGULATORY PROTEIN YLBF-RELATED"/>
    <property type="match status" value="1"/>
</dbReference>
<organism evidence="1 7">
    <name type="scientific">Streptococcus gallolyticus</name>
    <dbReference type="NCBI Taxonomy" id="315405"/>
    <lineage>
        <taxon>Bacteria</taxon>
        <taxon>Bacillati</taxon>
        <taxon>Bacillota</taxon>
        <taxon>Bacilli</taxon>
        <taxon>Lactobacillales</taxon>
        <taxon>Streptococcaceae</taxon>
        <taxon>Streptococcus</taxon>
    </lineage>
</organism>
<dbReference type="Proteomes" id="UP000249013">
    <property type="component" value="Chromosome 1"/>
</dbReference>
<dbReference type="PATRIC" id="fig|315405.11.peg.662"/>
<evidence type="ECO:0000313" key="3">
    <source>
        <dbReference type="EMBL" id="KXU06992.1"/>
    </source>
</evidence>
<dbReference type="Gene3D" id="1.20.1500.10">
    <property type="entry name" value="YheA/YmcA-like"/>
    <property type="match status" value="1"/>
</dbReference>
<dbReference type="AlphaFoldDB" id="A0A060RHA4"/>
<dbReference type="InterPro" id="IPR023378">
    <property type="entry name" value="YheA/YmcA-like_dom_sf"/>
</dbReference>
<reference evidence="11" key="5">
    <citation type="submission" date="2016-10" db="EMBL/GenBank/DDBJ databases">
        <authorList>
            <person name="Varghese N."/>
            <person name="Submissions S."/>
        </authorList>
    </citation>
    <scope>NUCLEOTIDE SEQUENCE [LARGE SCALE GENOMIC DNA]</scope>
    <source>
        <strain evidence="11">LMG 15572</strain>
    </source>
</reference>
<reference evidence="6 12" key="6">
    <citation type="submission" date="2018-06" db="EMBL/GenBank/DDBJ databases">
        <authorList>
            <consortium name="Pathogen Informatics"/>
            <person name="Doyle S."/>
        </authorList>
    </citation>
    <scope>NUCLEOTIDE SEQUENCE [LARGE SCALE GENOMIC DNA]</scope>
    <source>
        <strain evidence="6 12">NCTC13773</strain>
    </source>
</reference>
<evidence type="ECO:0000313" key="5">
    <source>
        <dbReference type="EMBL" id="SFU48361.1"/>
    </source>
</evidence>
<dbReference type="EMBL" id="LS483409">
    <property type="protein sequence ID" value="SQG80169.1"/>
    <property type="molecule type" value="Genomic_DNA"/>
</dbReference>
<evidence type="ECO:0000313" key="9">
    <source>
        <dbReference type="Proteomes" id="UP000071927"/>
    </source>
</evidence>
<dbReference type="GeneID" id="57920502"/>
<dbReference type="Proteomes" id="UP000071927">
    <property type="component" value="Unassembled WGS sequence"/>
</dbReference>
<reference evidence="8 9" key="3">
    <citation type="submission" date="2016-01" db="EMBL/GenBank/DDBJ databases">
        <title>Highly variable Streptococcus oralis are common among viridans streptococci isolated from primates.</title>
        <authorList>
            <person name="Denapaite D."/>
            <person name="Rieger M."/>
            <person name="Koendgen S."/>
            <person name="Brueckner R."/>
            <person name="Ochigava I."/>
            <person name="Kappeler P."/>
            <person name="Maetz-Rensing K."/>
            <person name="Leendertz F."/>
            <person name="Hakenbeck R."/>
        </authorList>
    </citation>
    <scope>NUCLEOTIDE SEQUENCE [LARGE SCALE GENOMIC DNA]</scope>
    <source>
        <strain evidence="2 8">DD02</strain>
        <strain evidence="3 9">DD03</strain>
    </source>
</reference>
<dbReference type="EMBL" id="FOGM01000002">
    <property type="protein sequence ID" value="SER24288.1"/>
    <property type="molecule type" value="Genomic_DNA"/>
</dbReference>
<dbReference type="InterPro" id="IPR052767">
    <property type="entry name" value="Bact_com_dev_regulator"/>
</dbReference>
<dbReference type="Proteomes" id="UP000183629">
    <property type="component" value="Unassembled WGS sequence"/>
</dbReference>
<evidence type="ECO:0000313" key="4">
    <source>
        <dbReference type="EMBL" id="SER24288.1"/>
    </source>
</evidence>
<evidence type="ECO:0000313" key="7">
    <source>
        <dbReference type="Proteomes" id="UP000027584"/>
    </source>
</evidence>
<dbReference type="EMBL" id="CCBC010000174">
    <property type="protein sequence ID" value="CDO18200.1"/>
    <property type="molecule type" value="Genomic_DNA"/>
</dbReference>
<reference evidence="1 7" key="1">
    <citation type="submission" date="2014-02" db="EMBL/GenBank/DDBJ databases">
        <authorList>
            <person name="Manrique M."/>
        </authorList>
    </citation>
    <scope>NUCLEOTIDE SEQUENCE [LARGE SCALE GENOMIC DNA]</scope>
    <source>
        <strain evidence="1 7">LMG17956</strain>
    </source>
</reference>
<gene>
    <name evidence="1" type="ORF">BN963_SGAL_01398</name>
    <name evidence="6" type="ORF">NCTC13773_01995</name>
    <name evidence="4" type="ORF">SAMN04487840_10274</name>
    <name evidence="5" type="ORF">SAMN05660328_102168</name>
    <name evidence="2" type="ORF">SGADD02_00583</name>
    <name evidence="3" type="ORF">SGADD03_01252</name>
</gene>
<reference evidence="1 7" key="2">
    <citation type="submission" date="2014-05" db="EMBL/GenBank/DDBJ databases">
        <title>Genome sequence of Streptococcus gallolyticus.</title>
        <authorList>
            <person name="Del Campo R."/>
        </authorList>
    </citation>
    <scope>NUCLEOTIDE SEQUENCE [LARGE SCALE GENOMIC DNA]</scope>
    <source>
        <strain evidence="1 7">LMG17956</strain>
    </source>
</reference>
<evidence type="ECO:0000313" key="11">
    <source>
        <dbReference type="Proteomes" id="UP000183629"/>
    </source>
</evidence>
<name>A0A060RHA4_9STRE</name>
<dbReference type="EMBL" id="FPBN01000002">
    <property type="protein sequence ID" value="SFU48361.1"/>
    <property type="molecule type" value="Genomic_DNA"/>
</dbReference>
<evidence type="ECO:0000313" key="6">
    <source>
        <dbReference type="EMBL" id="SQG80169.1"/>
    </source>
</evidence>
<accession>A0A060RHA4</accession>
<dbReference type="EMBL" id="LQOF01000077">
    <property type="protein sequence ID" value="KXT72130.1"/>
    <property type="molecule type" value="Genomic_DNA"/>
</dbReference>
<evidence type="ECO:0000313" key="2">
    <source>
        <dbReference type="EMBL" id="KXT72130.1"/>
    </source>
</evidence>
<dbReference type="Pfam" id="PF06133">
    <property type="entry name" value="Com_YlbF"/>
    <property type="match status" value="1"/>
</dbReference>
<protein>
    <submittedName>
        <fullName evidence="4">Cell fate regulator YlbF, YheA/YmcA/DUF963 family (Controls sporulation, competence, biofilm development)</fullName>
    </submittedName>
    <submittedName>
        <fullName evidence="6">Regulatory protein ylbF</fullName>
    </submittedName>
</protein>
<evidence type="ECO:0000313" key="10">
    <source>
        <dbReference type="Proteomes" id="UP000182712"/>
    </source>
</evidence>
<dbReference type="EMBL" id="LQXV01000230">
    <property type="protein sequence ID" value="KXU06992.1"/>
    <property type="molecule type" value="Genomic_DNA"/>
</dbReference>
<dbReference type="PANTHER" id="PTHR38448:SF2">
    <property type="entry name" value="REGULATORY PROTEIN YLBF"/>
    <property type="match status" value="1"/>
</dbReference>
<dbReference type="OMA" id="CGGNCHA"/>
<sequence length="147" mass="16770">MLTIDEQLFDIDEAIDEVVASFLELESVKDYRKAREVFLADTMLQEKIMHFQALKQSYEDAKPYAAFRPEVAEMRHQLFKEKRAIDINEKVSQLRQSEVAVQKILAELSQKISSAISSDIFVDTGLPLAPHKSHHGNCSKGGRKKHV</sequence>
<dbReference type="InterPro" id="IPR010368">
    <property type="entry name" value="Com_YlbF"/>
</dbReference>
<dbReference type="Proteomes" id="UP000027584">
    <property type="component" value="Unassembled WGS sequence"/>
</dbReference>
<evidence type="ECO:0000313" key="12">
    <source>
        <dbReference type="Proteomes" id="UP000249013"/>
    </source>
</evidence>
<dbReference type="Proteomes" id="UP000070198">
    <property type="component" value="Unassembled WGS sequence"/>
</dbReference>
<reference evidence="4 10" key="4">
    <citation type="submission" date="2016-10" db="EMBL/GenBank/DDBJ databases">
        <authorList>
            <person name="de Groot N.N."/>
        </authorList>
    </citation>
    <scope>NUCLEOTIDE SEQUENCE [LARGE SCALE GENOMIC DNA]</scope>
    <source>
        <strain evidence="5">LMG 15572</strain>
        <strain evidence="4 10">VTM2R47</strain>
    </source>
</reference>
<keyword evidence="11" id="KW-1185">Reference proteome</keyword>
<evidence type="ECO:0000313" key="8">
    <source>
        <dbReference type="Proteomes" id="UP000070198"/>
    </source>
</evidence>